<gene>
    <name evidence="13" type="ORF">CVLEPA_LOCUS3538</name>
</gene>
<evidence type="ECO:0000256" key="9">
    <source>
        <dbReference type="ARBA" id="ARBA00023224"/>
    </source>
</evidence>
<dbReference type="PROSITE" id="PS50262">
    <property type="entry name" value="G_PROTEIN_RECEP_F1_2"/>
    <property type="match status" value="1"/>
</dbReference>
<keyword evidence="5" id="KW-0297">G-protein coupled receptor</keyword>
<feature type="compositionally biased region" description="Basic residues" evidence="10">
    <location>
        <begin position="338"/>
        <end position="351"/>
    </location>
</feature>
<evidence type="ECO:0000256" key="10">
    <source>
        <dbReference type="SAM" id="MobiDB-lite"/>
    </source>
</evidence>
<protein>
    <recommendedName>
        <fullName evidence="12">G-protein coupled receptors family 1 profile domain-containing protein</fullName>
    </recommendedName>
</protein>
<feature type="compositionally biased region" description="Basic and acidic residues" evidence="10">
    <location>
        <begin position="569"/>
        <end position="591"/>
    </location>
</feature>
<dbReference type="Pfam" id="PF00001">
    <property type="entry name" value="7tm_1"/>
    <property type="match status" value="1"/>
</dbReference>
<keyword evidence="6 11" id="KW-0472">Membrane</keyword>
<dbReference type="PANTHER" id="PTHR11866">
    <property type="entry name" value="G-PROTEIN COUPLED RECEPTOR FAMILY 1 MEMBER"/>
    <property type="match status" value="1"/>
</dbReference>
<evidence type="ECO:0000256" key="3">
    <source>
        <dbReference type="ARBA" id="ARBA00022692"/>
    </source>
</evidence>
<dbReference type="EMBL" id="CAWYQH010000002">
    <property type="protein sequence ID" value="CAK8673785.1"/>
    <property type="molecule type" value="Genomic_DNA"/>
</dbReference>
<feature type="transmembrane region" description="Helical" evidence="11">
    <location>
        <begin position="258"/>
        <end position="280"/>
    </location>
</feature>
<feature type="transmembrane region" description="Helical" evidence="11">
    <location>
        <begin position="109"/>
        <end position="139"/>
    </location>
</feature>
<keyword evidence="14" id="KW-1185">Reference proteome</keyword>
<accession>A0ABP0F5T8</accession>
<keyword evidence="9" id="KW-0807">Transducer</keyword>
<evidence type="ECO:0000256" key="2">
    <source>
        <dbReference type="ARBA" id="ARBA00022475"/>
    </source>
</evidence>
<evidence type="ECO:0000256" key="11">
    <source>
        <dbReference type="SAM" id="Phobius"/>
    </source>
</evidence>
<keyword evidence="3 11" id="KW-0812">Transmembrane</keyword>
<evidence type="ECO:0000256" key="4">
    <source>
        <dbReference type="ARBA" id="ARBA00022989"/>
    </source>
</evidence>
<evidence type="ECO:0000256" key="8">
    <source>
        <dbReference type="ARBA" id="ARBA00023180"/>
    </source>
</evidence>
<feature type="region of interest" description="Disordered" evidence="10">
    <location>
        <begin position="548"/>
        <end position="591"/>
    </location>
</feature>
<name>A0ABP0F5T8_CLALP</name>
<evidence type="ECO:0000256" key="1">
    <source>
        <dbReference type="ARBA" id="ARBA00004651"/>
    </source>
</evidence>
<proteinExistence type="predicted"/>
<keyword evidence="8" id="KW-0325">Glycoprotein</keyword>
<keyword evidence="7" id="KW-0675">Receptor</keyword>
<dbReference type="Proteomes" id="UP001642483">
    <property type="component" value="Unassembled WGS sequence"/>
</dbReference>
<dbReference type="SUPFAM" id="SSF81321">
    <property type="entry name" value="Family A G protein-coupled receptor-like"/>
    <property type="match status" value="1"/>
</dbReference>
<feature type="domain" description="G-protein coupled receptors family 1 profile" evidence="12">
    <location>
        <begin position="55"/>
        <end position="230"/>
    </location>
</feature>
<feature type="transmembrane region" description="Helical" evidence="11">
    <location>
        <begin position="160"/>
        <end position="182"/>
    </location>
</feature>
<dbReference type="InterPro" id="IPR008365">
    <property type="entry name" value="Prostanoid_rcpt"/>
</dbReference>
<keyword evidence="2" id="KW-1003">Cell membrane</keyword>
<keyword evidence="4 11" id="KW-1133">Transmembrane helix</keyword>
<evidence type="ECO:0000256" key="7">
    <source>
        <dbReference type="ARBA" id="ARBA00023170"/>
    </source>
</evidence>
<comment type="subcellular location">
    <subcellularLocation>
        <location evidence="1">Cell membrane</location>
        <topology evidence="1">Multi-pass membrane protein</topology>
    </subcellularLocation>
</comment>
<evidence type="ECO:0000313" key="14">
    <source>
        <dbReference type="Proteomes" id="UP001642483"/>
    </source>
</evidence>
<feature type="transmembrane region" description="Helical" evidence="11">
    <location>
        <begin position="43"/>
        <end position="66"/>
    </location>
</feature>
<dbReference type="InterPro" id="IPR017452">
    <property type="entry name" value="GPCR_Rhodpsn_7TM"/>
</dbReference>
<organism evidence="13 14">
    <name type="scientific">Clavelina lepadiformis</name>
    <name type="common">Light-bulb sea squirt</name>
    <name type="synonym">Ascidia lepadiformis</name>
    <dbReference type="NCBI Taxonomy" id="159417"/>
    <lineage>
        <taxon>Eukaryota</taxon>
        <taxon>Metazoa</taxon>
        <taxon>Chordata</taxon>
        <taxon>Tunicata</taxon>
        <taxon>Ascidiacea</taxon>
        <taxon>Aplousobranchia</taxon>
        <taxon>Clavelinidae</taxon>
        <taxon>Clavelina</taxon>
    </lineage>
</organism>
<feature type="transmembrane region" description="Helical" evidence="11">
    <location>
        <begin position="210"/>
        <end position="237"/>
    </location>
</feature>
<feature type="region of interest" description="Disordered" evidence="10">
    <location>
        <begin position="433"/>
        <end position="457"/>
    </location>
</feature>
<sequence>MSYLSSTHPVTTFLGYDFSTAGNFNVFNGTEPELKCKWDTFNTMLLCLLLLTLIMNGFASVVLFRVPLVNVRGRSNPVYLCIRFLNVTDILQTLLLLLMPIFARPDCGWIGGAISCRIMGFMALFLLLASPVFTILMAFDRVIALYQPFKYRSNLGLKMLKIMLPISCGLVLFTTVLPIFGIGEYHVVTGRRFCLLDTITDDPVDRAYVVAIHVIILLALLFMAACTVTFQIKLCCMSFEKKSRVLSESSSGNKSSSWVIWITFGLAFTQPLLNPIVYVATNVRYRQEMQNLLRRKKTREVESTDSNTATSRGAINGFRRRWSNSVSGSRKSSARSSIQKHKEYHSKKGHFSPRSLPGKKDKDYSKNSDVFDDTVAYKPAYANLEQRAIANVMRRAPSSSSGTRSIDSHERLTLHQNHRKSELLSHHTFGRLGRTSEEDVDQLDSGNRERCHTVSGDVSPAASIAAKIRELRASQCSNSVPLLNNDKVGIDDAANEELIVAYDESPKLNRRALENSGNERSSMKNVSITTLTDIKALDNGVILSNGIHNQATNHTDDDKNVVTNNKSRRSNDLRKPSHRDSGMIDISDHST</sequence>
<reference evidence="13 14" key="1">
    <citation type="submission" date="2024-02" db="EMBL/GenBank/DDBJ databases">
        <authorList>
            <person name="Daric V."/>
            <person name="Darras S."/>
        </authorList>
    </citation>
    <scope>NUCLEOTIDE SEQUENCE [LARGE SCALE GENOMIC DNA]</scope>
</reference>
<dbReference type="InterPro" id="IPR000276">
    <property type="entry name" value="GPCR_Rhodpsn"/>
</dbReference>
<evidence type="ECO:0000256" key="5">
    <source>
        <dbReference type="ARBA" id="ARBA00023040"/>
    </source>
</evidence>
<feature type="compositionally biased region" description="Low complexity" evidence="10">
    <location>
        <begin position="323"/>
        <end position="337"/>
    </location>
</feature>
<evidence type="ECO:0000256" key="6">
    <source>
        <dbReference type="ARBA" id="ARBA00023136"/>
    </source>
</evidence>
<evidence type="ECO:0000313" key="13">
    <source>
        <dbReference type="EMBL" id="CAK8673785.1"/>
    </source>
</evidence>
<evidence type="ECO:0000259" key="12">
    <source>
        <dbReference type="PROSITE" id="PS50262"/>
    </source>
</evidence>
<feature type="region of interest" description="Disordered" evidence="10">
    <location>
        <begin position="323"/>
        <end position="367"/>
    </location>
</feature>
<feature type="transmembrane region" description="Helical" evidence="11">
    <location>
        <begin position="78"/>
        <end position="103"/>
    </location>
</feature>
<dbReference type="Gene3D" id="1.20.1070.10">
    <property type="entry name" value="Rhodopsin 7-helix transmembrane proteins"/>
    <property type="match status" value="1"/>
</dbReference>
<comment type="caution">
    <text evidence="13">The sequence shown here is derived from an EMBL/GenBank/DDBJ whole genome shotgun (WGS) entry which is preliminary data.</text>
</comment>
<dbReference type="PANTHER" id="PTHR11866:SF34">
    <property type="entry name" value="G-PROTEIN COUPLED RECEPTORS FAMILY 1 PROFILE DOMAIN-CONTAINING PROTEIN"/>
    <property type="match status" value="1"/>
</dbReference>